<feature type="compositionally biased region" description="Polar residues" evidence="1">
    <location>
        <begin position="56"/>
        <end position="65"/>
    </location>
</feature>
<evidence type="ECO:0000313" key="3">
    <source>
        <dbReference type="Proteomes" id="UP000298327"/>
    </source>
</evidence>
<feature type="region of interest" description="Disordered" evidence="1">
    <location>
        <begin position="56"/>
        <end position="87"/>
    </location>
</feature>
<protein>
    <submittedName>
        <fullName evidence="2">Uncharacterized protein</fullName>
    </submittedName>
</protein>
<name>A0A4Y9YZ30_9AGAM</name>
<feature type="compositionally biased region" description="Low complexity" evidence="1">
    <location>
        <begin position="66"/>
        <end position="80"/>
    </location>
</feature>
<dbReference type="AlphaFoldDB" id="A0A4Y9YZ30"/>
<evidence type="ECO:0000256" key="1">
    <source>
        <dbReference type="SAM" id="MobiDB-lite"/>
    </source>
</evidence>
<evidence type="ECO:0000313" key="2">
    <source>
        <dbReference type="EMBL" id="TFY66831.1"/>
    </source>
</evidence>
<dbReference type="Proteomes" id="UP000298327">
    <property type="component" value="Unassembled WGS sequence"/>
</dbReference>
<dbReference type="EMBL" id="SEOQ01000215">
    <property type="protein sequence ID" value="TFY66831.1"/>
    <property type="molecule type" value="Genomic_DNA"/>
</dbReference>
<dbReference type="OrthoDB" id="10395250at2759"/>
<accession>A0A4Y9YZ30</accession>
<keyword evidence="3" id="KW-1185">Reference proteome</keyword>
<comment type="caution">
    <text evidence="2">The sequence shown here is derived from an EMBL/GenBank/DDBJ whole genome shotgun (WGS) entry which is preliminary data.</text>
</comment>
<reference evidence="2 3" key="1">
    <citation type="submission" date="2019-02" db="EMBL/GenBank/DDBJ databases">
        <title>Genome sequencing of the rare red list fungi Dentipellis fragilis.</title>
        <authorList>
            <person name="Buettner E."/>
            <person name="Kellner H."/>
        </authorList>
    </citation>
    <scope>NUCLEOTIDE SEQUENCE [LARGE SCALE GENOMIC DNA]</scope>
    <source>
        <strain evidence="2 3">DSM 105465</strain>
    </source>
</reference>
<proteinExistence type="predicted"/>
<sequence>MQASHTSSYSGLDATHSQVEHAFATDLQLLRTRRASLATNSLLNALGDSTLYTETARTEPVVQQPSARTSRARSSVAGSSTRRHSTDVTSPYETVFSVGNGYHEQWKNERPQPQPVASSSKAPRVLATTPRALAARNGRSAGAQDLFELNKRLPYPWHVYEDPLTKRVIPAATQYIDELNQTIMKLNDVDLKEKDEELKWYISTLKVARTEQDKLEYEMRKIRSLNSELQGMLRRFGVDV</sequence>
<organism evidence="2 3">
    <name type="scientific">Dentipellis fragilis</name>
    <dbReference type="NCBI Taxonomy" id="205917"/>
    <lineage>
        <taxon>Eukaryota</taxon>
        <taxon>Fungi</taxon>
        <taxon>Dikarya</taxon>
        <taxon>Basidiomycota</taxon>
        <taxon>Agaricomycotina</taxon>
        <taxon>Agaricomycetes</taxon>
        <taxon>Russulales</taxon>
        <taxon>Hericiaceae</taxon>
        <taxon>Dentipellis</taxon>
    </lineage>
</organism>
<feature type="region of interest" description="Disordered" evidence="1">
    <location>
        <begin position="105"/>
        <end position="124"/>
    </location>
</feature>
<gene>
    <name evidence="2" type="ORF">EVG20_g4256</name>
</gene>